<sequence length="129" mass="14638">MTQSAFGVFLRKLRERRGLSLRELALLAKIDHAYVHRLETGEKEAPSDEALTRLTRALKTTKRDSELLRYLARHPNVSIGLAEYALEDQTVTPEELGMAANMAFRGPTRPDYRTAIERIRRMLGDEGLG</sequence>
<dbReference type="EMBL" id="JAJISD010000003">
    <property type="protein sequence ID" value="MCC8429371.1"/>
    <property type="molecule type" value="Genomic_DNA"/>
</dbReference>
<evidence type="ECO:0000313" key="2">
    <source>
        <dbReference type="EMBL" id="MCC8429371.1"/>
    </source>
</evidence>
<reference evidence="2 3" key="1">
    <citation type="submission" date="2021-11" db="EMBL/GenBank/DDBJ databases">
        <authorList>
            <person name="Lee D.-H."/>
            <person name="Kim S.-B."/>
        </authorList>
    </citation>
    <scope>NUCLEOTIDE SEQUENCE [LARGE SCALE GENOMIC DNA]</scope>
    <source>
        <strain evidence="2 3">KCTC 52223</strain>
    </source>
</reference>
<gene>
    <name evidence="2" type="ORF">LJ725_10355</name>
</gene>
<comment type="caution">
    <text evidence="2">The sequence shown here is derived from an EMBL/GenBank/DDBJ whole genome shotgun (WGS) entry which is preliminary data.</text>
</comment>
<dbReference type="RefSeq" id="WP_068191921.1">
    <property type="nucleotide sequence ID" value="NZ_JAJISD010000003.1"/>
</dbReference>
<proteinExistence type="predicted"/>
<accession>A0ABS8KTI7</accession>
<evidence type="ECO:0000259" key="1">
    <source>
        <dbReference type="PROSITE" id="PS50943"/>
    </source>
</evidence>
<name>A0ABS8KTI7_9HYPH</name>
<dbReference type="PROSITE" id="PS50943">
    <property type="entry name" value="HTH_CROC1"/>
    <property type="match status" value="1"/>
</dbReference>
<dbReference type="CDD" id="cd00093">
    <property type="entry name" value="HTH_XRE"/>
    <property type="match status" value="1"/>
</dbReference>
<organism evidence="2 3">
    <name type="scientific">Reyranella aquatilis</name>
    <dbReference type="NCBI Taxonomy" id="2035356"/>
    <lineage>
        <taxon>Bacteria</taxon>
        <taxon>Pseudomonadati</taxon>
        <taxon>Pseudomonadota</taxon>
        <taxon>Alphaproteobacteria</taxon>
        <taxon>Hyphomicrobiales</taxon>
        <taxon>Reyranellaceae</taxon>
        <taxon>Reyranella</taxon>
    </lineage>
</organism>
<dbReference type="InterPro" id="IPR001387">
    <property type="entry name" value="Cro/C1-type_HTH"/>
</dbReference>
<feature type="domain" description="HTH cro/C1-type" evidence="1">
    <location>
        <begin position="10"/>
        <end position="65"/>
    </location>
</feature>
<keyword evidence="3" id="KW-1185">Reference proteome</keyword>
<dbReference type="SMART" id="SM00530">
    <property type="entry name" value="HTH_XRE"/>
    <property type="match status" value="1"/>
</dbReference>
<dbReference type="Pfam" id="PF13560">
    <property type="entry name" value="HTH_31"/>
    <property type="match status" value="1"/>
</dbReference>
<evidence type="ECO:0000313" key="3">
    <source>
        <dbReference type="Proteomes" id="UP001198862"/>
    </source>
</evidence>
<dbReference type="SUPFAM" id="SSF47413">
    <property type="entry name" value="lambda repressor-like DNA-binding domains"/>
    <property type="match status" value="1"/>
</dbReference>
<dbReference type="InterPro" id="IPR010982">
    <property type="entry name" value="Lambda_DNA-bd_dom_sf"/>
</dbReference>
<dbReference type="Proteomes" id="UP001198862">
    <property type="component" value="Unassembled WGS sequence"/>
</dbReference>
<protein>
    <submittedName>
        <fullName evidence="2">Helix-turn-helix domain-containing protein</fullName>
    </submittedName>
</protein>
<dbReference type="Gene3D" id="1.10.260.40">
    <property type="entry name" value="lambda repressor-like DNA-binding domains"/>
    <property type="match status" value="1"/>
</dbReference>